<dbReference type="AlphaFoldDB" id="A0A0H5D3E4"/>
<evidence type="ECO:0000313" key="3">
    <source>
        <dbReference type="Proteomes" id="UP000043764"/>
    </source>
</evidence>
<dbReference type="CDD" id="cd04301">
    <property type="entry name" value="NAT_SF"/>
    <property type="match status" value="1"/>
</dbReference>
<dbReference type="Gene3D" id="3.40.630.30">
    <property type="match status" value="1"/>
</dbReference>
<organism evidence="2 3">
    <name type="scientific">Phaeobacter italicus</name>
    <dbReference type="NCBI Taxonomy" id="481446"/>
    <lineage>
        <taxon>Bacteria</taxon>
        <taxon>Pseudomonadati</taxon>
        <taxon>Pseudomonadota</taxon>
        <taxon>Alphaproteobacteria</taxon>
        <taxon>Rhodobacterales</taxon>
        <taxon>Roseobacteraceae</taxon>
        <taxon>Phaeobacter</taxon>
    </lineage>
</organism>
<dbReference type="STRING" id="481446.NIT7645_00912"/>
<evidence type="ECO:0000259" key="1">
    <source>
        <dbReference type="PROSITE" id="PS51186"/>
    </source>
</evidence>
<keyword evidence="2" id="KW-0808">Transferase</keyword>
<keyword evidence="3" id="KW-1185">Reference proteome</keyword>
<dbReference type="InterPro" id="IPR000182">
    <property type="entry name" value="GNAT_dom"/>
</dbReference>
<dbReference type="Pfam" id="PF00583">
    <property type="entry name" value="Acetyltransf_1"/>
    <property type="match status" value="1"/>
</dbReference>
<sequence length="149" mass="16324">MSAALHLARPEDLDRVLDLVAAFHGEMGITSDDATRRAGVEPLLAGMPYGAIYLIGPTRAPVGYIVVTFSWSVEFGGMDGYIDELFIRPPVRGRGIATEVLFALPRTLAEAGITALHLEVSQENEKARSLYARARFQPNPDILVMSRRL</sequence>
<dbReference type="RefSeq" id="WP_050673637.1">
    <property type="nucleotide sequence ID" value="NZ_BSKQ01000001.1"/>
</dbReference>
<dbReference type="EMBL" id="CVRL01000033">
    <property type="protein sequence ID" value="CRL11646.1"/>
    <property type="molecule type" value="Genomic_DNA"/>
</dbReference>
<name>A0A0H5D3E4_9RHOB</name>
<accession>A0A0H5D3E4</accession>
<dbReference type="Proteomes" id="UP000043764">
    <property type="component" value="Unassembled WGS sequence"/>
</dbReference>
<protein>
    <submittedName>
        <fullName evidence="2">Putative acetyltransferase</fullName>
    </submittedName>
</protein>
<gene>
    <name evidence="2" type="ORF">NIT7321_02515</name>
</gene>
<proteinExistence type="predicted"/>
<dbReference type="InterPro" id="IPR016181">
    <property type="entry name" value="Acyl_CoA_acyltransferase"/>
</dbReference>
<feature type="domain" description="N-acetyltransferase" evidence="1">
    <location>
        <begin position="3"/>
        <end position="149"/>
    </location>
</feature>
<evidence type="ECO:0000313" key="2">
    <source>
        <dbReference type="EMBL" id="CRL11646.1"/>
    </source>
</evidence>
<reference evidence="3" key="1">
    <citation type="submission" date="2015-05" db="EMBL/GenBank/DDBJ databases">
        <authorList>
            <person name="Rodrigo-Torres Lidia"/>
            <person name="Arahal R.David."/>
        </authorList>
    </citation>
    <scope>NUCLEOTIDE SEQUENCE [LARGE SCALE GENOMIC DNA]</scope>
    <source>
        <strain evidence="3">CECT 7321</strain>
    </source>
</reference>
<dbReference type="GO" id="GO:0016747">
    <property type="term" value="F:acyltransferase activity, transferring groups other than amino-acyl groups"/>
    <property type="evidence" value="ECO:0007669"/>
    <property type="project" value="InterPro"/>
</dbReference>
<dbReference type="SUPFAM" id="SSF55729">
    <property type="entry name" value="Acyl-CoA N-acyltransferases (Nat)"/>
    <property type="match status" value="1"/>
</dbReference>
<dbReference type="PROSITE" id="PS51186">
    <property type="entry name" value="GNAT"/>
    <property type="match status" value="1"/>
</dbReference>